<feature type="chain" id="PRO_5037307347" evidence="2">
    <location>
        <begin position="21"/>
        <end position="215"/>
    </location>
</feature>
<dbReference type="InterPro" id="IPR011250">
    <property type="entry name" value="OMP/PagP_B-barrel"/>
</dbReference>
<dbReference type="EMBL" id="JAESVB010000002">
    <property type="protein sequence ID" value="MCB8875023.1"/>
    <property type="molecule type" value="Genomic_DNA"/>
</dbReference>
<name>A0A963YQ06_9PROT</name>
<gene>
    <name evidence="3" type="ORF">ASILVAE211_07495</name>
</gene>
<dbReference type="GO" id="GO:0019867">
    <property type="term" value="C:outer membrane"/>
    <property type="evidence" value="ECO:0007669"/>
    <property type="project" value="InterPro"/>
</dbReference>
<dbReference type="Proteomes" id="UP000708298">
    <property type="component" value="Unassembled WGS sequence"/>
</dbReference>
<dbReference type="AlphaFoldDB" id="A0A963YQ06"/>
<evidence type="ECO:0000313" key="3">
    <source>
        <dbReference type="EMBL" id="MCB8875023.1"/>
    </source>
</evidence>
<dbReference type="Gene3D" id="2.40.160.20">
    <property type="match status" value="1"/>
</dbReference>
<reference evidence="3" key="2">
    <citation type="submission" date="2021-01" db="EMBL/GenBank/DDBJ databases">
        <authorList>
            <person name="Mieszkin S."/>
            <person name="Pouder E."/>
            <person name="Alain K."/>
        </authorList>
    </citation>
    <scope>NUCLEOTIDE SEQUENCE</scope>
    <source>
        <strain evidence="3">HW T2.11</strain>
    </source>
</reference>
<dbReference type="InterPro" id="IPR005618">
    <property type="entry name" value="OMPW"/>
</dbReference>
<reference evidence="3" key="1">
    <citation type="journal article" date="2021" name="Microorganisms">
        <title>Acidisoma silvae sp. nov. and Acidisomacellulosilytica sp. nov., Two Acidophilic Bacteria Isolated from Decaying Wood, Hydrolyzing Cellulose and Producing Poly-3-hydroxybutyrate.</title>
        <authorList>
            <person name="Mieszkin S."/>
            <person name="Pouder E."/>
            <person name="Uroz S."/>
            <person name="Simon-Colin C."/>
            <person name="Alain K."/>
        </authorList>
    </citation>
    <scope>NUCLEOTIDE SEQUENCE</scope>
    <source>
        <strain evidence="3">HW T2.11</strain>
    </source>
</reference>
<dbReference type="GO" id="GO:0055085">
    <property type="term" value="P:transmembrane transport"/>
    <property type="evidence" value="ECO:0007669"/>
    <property type="project" value="TreeGrafter"/>
</dbReference>
<organism evidence="3 4">
    <name type="scientific">Acidisoma silvae</name>
    <dbReference type="NCBI Taxonomy" id="2802396"/>
    <lineage>
        <taxon>Bacteria</taxon>
        <taxon>Pseudomonadati</taxon>
        <taxon>Pseudomonadota</taxon>
        <taxon>Alphaproteobacteria</taxon>
        <taxon>Acetobacterales</taxon>
        <taxon>Acidocellaceae</taxon>
        <taxon>Acidisoma</taxon>
    </lineage>
</organism>
<keyword evidence="4" id="KW-1185">Reference proteome</keyword>
<evidence type="ECO:0000256" key="1">
    <source>
        <dbReference type="ARBA" id="ARBA00009330"/>
    </source>
</evidence>
<proteinExistence type="inferred from homology"/>
<evidence type="ECO:0000313" key="4">
    <source>
        <dbReference type="Proteomes" id="UP000708298"/>
    </source>
</evidence>
<protein>
    <submittedName>
        <fullName evidence="3">OmpW family protein</fullName>
    </submittedName>
</protein>
<dbReference type="SUPFAM" id="SSF56925">
    <property type="entry name" value="OMPA-like"/>
    <property type="match status" value="1"/>
</dbReference>
<evidence type="ECO:0000256" key="2">
    <source>
        <dbReference type="SAM" id="SignalP"/>
    </source>
</evidence>
<comment type="caution">
    <text evidence="3">The sequence shown here is derived from an EMBL/GenBank/DDBJ whole genome shotgun (WGS) entry which is preliminary data.</text>
</comment>
<dbReference type="PANTHER" id="PTHR36920">
    <property type="match status" value="1"/>
</dbReference>
<dbReference type="PANTHER" id="PTHR36920:SF1">
    <property type="entry name" value="OUTER MEMBRANE PROTEIN W"/>
    <property type="match status" value="1"/>
</dbReference>
<dbReference type="Pfam" id="PF03922">
    <property type="entry name" value="OmpW"/>
    <property type="match status" value="1"/>
</dbReference>
<feature type="signal peptide" evidence="2">
    <location>
        <begin position="1"/>
        <end position="20"/>
    </location>
</feature>
<sequence length="215" mass="22516">MLRVALIGIALAVPLATASAQTADSSDNLVAGSVLVRGRILGVIPKHGSATISRIGGHLQNSDSVAPEVDISYFFTNHIAVEAEVGYEHTTLTAQGTRLGNVAIGKVSSVPIFVVPQYHLLPFSRFNPYIGIGLAILPYFDADPAGGLVQQLSVSSEAGAIFQIGVDYRVSGPWYANFDVKKLILSAHATANNGALSASGQVNPWVIGAGIGYRF</sequence>
<accession>A0A963YQ06</accession>
<keyword evidence="2" id="KW-0732">Signal</keyword>
<comment type="similarity">
    <text evidence="1">Belongs to the OmpW/AlkL family.</text>
</comment>